<accession>A0AAV9IJA1</accession>
<dbReference type="GO" id="GO:0046540">
    <property type="term" value="C:U4/U6 x U5 tri-snRNP complex"/>
    <property type="evidence" value="ECO:0007669"/>
    <property type="project" value="TreeGrafter"/>
</dbReference>
<keyword evidence="8" id="KW-1185">Reference proteome</keyword>
<keyword evidence="2" id="KW-0863">Zinc-finger</keyword>
<dbReference type="GO" id="GO:0005681">
    <property type="term" value="C:spliceosomal complex"/>
    <property type="evidence" value="ECO:0007669"/>
    <property type="project" value="InterPro"/>
</dbReference>
<evidence type="ECO:0000313" key="8">
    <source>
        <dbReference type="Proteomes" id="UP001300502"/>
    </source>
</evidence>
<feature type="compositionally biased region" description="Polar residues" evidence="5">
    <location>
        <begin position="145"/>
        <end position="160"/>
    </location>
</feature>
<evidence type="ECO:0000256" key="4">
    <source>
        <dbReference type="ARBA" id="ARBA00023242"/>
    </source>
</evidence>
<dbReference type="EMBL" id="JANCYU010000051">
    <property type="protein sequence ID" value="KAK4527404.1"/>
    <property type="molecule type" value="Genomic_DNA"/>
</dbReference>
<dbReference type="Pfam" id="PF12874">
    <property type="entry name" value="zf-met"/>
    <property type="match status" value="1"/>
</dbReference>
<comment type="caution">
    <text evidence="7">The sequence shown here is derived from an EMBL/GenBank/DDBJ whole genome shotgun (WGS) entry which is preliminary data.</text>
</comment>
<keyword evidence="1" id="KW-0479">Metal-binding</keyword>
<feature type="region of interest" description="Disordered" evidence="5">
    <location>
        <begin position="138"/>
        <end position="205"/>
    </location>
</feature>
<dbReference type="InterPro" id="IPR003604">
    <property type="entry name" value="Matrin/U1-like-C_Znf_C2H2"/>
</dbReference>
<evidence type="ECO:0000256" key="3">
    <source>
        <dbReference type="ARBA" id="ARBA00022833"/>
    </source>
</evidence>
<dbReference type="Proteomes" id="UP001300502">
    <property type="component" value="Unassembled WGS sequence"/>
</dbReference>
<dbReference type="InterPro" id="IPR040107">
    <property type="entry name" value="Snu23"/>
</dbReference>
<dbReference type="SUPFAM" id="SSF57667">
    <property type="entry name" value="beta-beta-alpha zinc fingers"/>
    <property type="match status" value="1"/>
</dbReference>
<dbReference type="GO" id="GO:0003676">
    <property type="term" value="F:nucleic acid binding"/>
    <property type="evidence" value="ECO:0007669"/>
    <property type="project" value="InterPro"/>
</dbReference>
<evidence type="ECO:0000259" key="6">
    <source>
        <dbReference type="SMART" id="SM00451"/>
    </source>
</evidence>
<gene>
    <name evidence="7" type="ORF">GAYE_SCF39G5326</name>
</gene>
<dbReference type="PANTHER" id="PTHR45986">
    <property type="entry name" value="ZINC FINGER MATRIN-TYPE PROTEIN 2"/>
    <property type="match status" value="1"/>
</dbReference>
<evidence type="ECO:0000256" key="5">
    <source>
        <dbReference type="SAM" id="MobiDB-lite"/>
    </source>
</evidence>
<feature type="domain" description="U1-type" evidence="6">
    <location>
        <begin position="86"/>
        <end position="120"/>
    </location>
</feature>
<dbReference type="Gene3D" id="3.30.160.60">
    <property type="entry name" value="Classic Zinc Finger"/>
    <property type="match status" value="1"/>
</dbReference>
<evidence type="ECO:0000313" key="7">
    <source>
        <dbReference type="EMBL" id="KAK4527404.1"/>
    </source>
</evidence>
<name>A0AAV9IJA1_9RHOD</name>
<dbReference type="InterPro" id="IPR036236">
    <property type="entry name" value="Znf_C2H2_sf"/>
</dbReference>
<dbReference type="SMART" id="SM00451">
    <property type="entry name" value="ZnF_U1"/>
    <property type="match status" value="1"/>
</dbReference>
<proteinExistence type="predicted"/>
<keyword evidence="4" id="KW-0539">Nucleus</keyword>
<evidence type="ECO:0000256" key="1">
    <source>
        <dbReference type="ARBA" id="ARBA00022723"/>
    </source>
</evidence>
<feature type="region of interest" description="Disordered" evidence="5">
    <location>
        <begin position="19"/>
        <end position="57"/>
    </location>
</feature>
<dbReference type="InterPro" id="IPR013087">
    <property type="entry name" value="Znf_C2H2_type"/>
</dbReference>
<sequence>MKKSTSAVTGRRTWDKAFFEKKSEQQKKEEDEYEKNERERAKKAKQPQENDQFAPTRSWLERRDYQLDFEKRVGKATVVSSLRDKNSGFYCEICKVLQKDSNAYLNHLNSRIHQKNLGMSLRVERVDAKSVEDRIEKLSRHKNGEAQQDVPTNSSATTNLKKTKENKQLDNNNNTWTNEDDEDDEYKSMAETMGLPLSFSSTKQK</sequence>
<dbReference type="GO" id="GO:0008270">
    <property type="term" value="F:zinc ion binding"/>
    <property type="evidence" value="ECO:0007669"/>
    <property type="project" value="UniProtKB-KW"/>
</dbReference>
<reference evidence="7 8" key="1">
    <citation type="submission" date="2022-07" db="EMBL/GenBank/DDBJ databases">
        <title>Genome-wide signatures of adaptation to extreme environments.</title>
        <authorList>
            <person name="Cho C.H."/>
            <person name="Yoon H.S."/>
        </authorList>
    </citation>
    <scope>NUCLEOTIDE SEQUENCE [LARGE SCALE GENOMIC DNA]</scope>
    <source>
        <strain evidence="7 8">108.79 E11</strain>
    </source>
</reference>
<evidence type="ECO:0000256" key="2">
    <source>
        <dbReference type="ARBA" id="ARBA00022771"/>
    </source>
</evidence>
<feature type="compositionally biased region" description="Basic and acidic residues" evidence="5">
    <location>
        <begin position="19"/>
        <end position="40"/>
    </location>
</feature>
<protein>
    <recommendedName>
        <fullName evidence="6">U1-type domain-containing protein</fullName>
    </recommendedName>
</protein>
<keyword evidence="3" id="KW-0862">Zinc</keyword>
<dbReference type="AlphaFoldDB" id="A0AAV9IJA1"/>
<organism evidence="7 8">
    <name type="scientific">Galdieria yellowstonensis</name>
    <dbReference type="NCBI Taxonomy" id="3028027"/>
    <lineage>
        <taxon>Eukaryota</taxon>
        <taxon>Rhodophyta</taxon>
        <taxon>Bangiophyceae</taxon>
        <taxon>Galdieriales</taxon>
        <taxon>Galdieriaceae</taxon>
        <taxon>Galdieria</taxon>
    </lineage>
</organism>
<dbReference type="GO" id="GO:0000398">
    <property type="term" value="P:mRNA splicing, via spliceosome"/>
    <property type="evidence" value="ECO:0007669"/>
    <property type="project" value="InterPro"/>
</dbReference>
<dbReference type="PANTHER" id="PTHR45986:SF1">
    <property type="entry name" value="ZINC FINGER MATRIN-TYPE PROTEIN 2"/>
    <property type="match status" value="1"/>
</dbReference>